<keyword evidence="3 5" id="KW-0238">DNA-binding</keyword>
<evidence type="ECO:0000256" key="4">
    <source>
        <dbReference type="ARBA" id="ARBA00023172"/>
    </source>
</evidence>
<dbReference type="PANTHER" id="PTHR30349">
    <property type="entry name" value="PHAGE INTEGRASE-RELATED"/>
    <property type="match status" value="1"/>
</dbReference>
<reference evidence="8 9" key="1">
    <citation type="submission" date="2012-02" db="EMBL/GenBank/DDBJ databases">
        <title>Improved High-Quality Draft genome of Joostella marina DSM 19592.</title>
        <authorList>
            <consortium name="US DOE Joint Genome Institute (JGI-PGF)"/>
            <person name="Lucas S."/>
            <person name="Copeland A."/>
            <person name="Lapidus A."/>
            <person name="Bruce D."/>
            <person name="Goodwin L."/>
            <person name="Pitluck S."/>
            <person name="Peters L."/>
            <person name="Chertkov O."/>
            <person name="Ovchinnikova G."/>
            <person name="Kyrpides N."/>
            <person name="Mavromatis K."/>
            <person name="Detter J.C."/>
            <person name="Han C."/>
            <person name="Land M."/>
            <person name="Hauser L."/>
            <person name="Markowitz V."/>
            <person name="Cheng J.-F."/>
            <person name="Hugenholtz P."/>
            <person name="Woyke T."/>
            <person name="Wu D."/>
            <person name="Tindall B."/>
            <person name="Brambilla E."/>
            <person name="Klenk H.-P."/>
            <person name="Eisen J.A."/>
        </authorList>
    </citation>
    <scope>NUCLEOTIDE SEQUENCE [LARGE SCALE GENOMIC DNA]</scope>
    <source>
        <strain evidence="8 9">DSM 19592</strain>
    </source>
</reference>
<dbReference type="InterPro" id="IPR011010">
    <property type="entry name" value="DNA_brk_join_enz"/>
</dbReference>
<proteinExistence type="inferred from homology"/>
<evidence type="ECO:0000256" key="3">
    <source>
        <dbReference type="ARBA" id="ARBA00023125"/>
    </source>
</evidence>
<dbReference type="Gene3D" id="1.10.150.130">
    <property type="match status" value="1"/>
</dbReference>
<dbReference type="InterPro" id="IPR002104">
    <property type="entry name" value="Integrase_catalytic"/>
</dbReference>
<name>I3C1Y9_9FLAO</name>
<dbReference type="HOGENOM" id="CLU_033139_0_1_10"/>
<dbReference type="InterPro" id="IPR010998">
    <property type="entry name" value="Integrase_recombinase_N"/>
</dbReference>
<keyword evidence="2" id="KW-0229">DNA integration</keyword>
<dbReference type="EMBL" id="JH651379">
    <property type="protein sequence ID" value="EIJ37632.1"/>
    <property type="molecule type" value="Genomic_DNA"/>
</dbReference>
<dbReference type="GO" id="GO:0015074">
    <property type="term" value="P:DNA integration"/>
    <property type="evidence" value="ECO:0007669"/>
    <property type="project" value="UniProtKB-KW"/>
</dbReference>
<dbReference type="GO" id="GO:0006310">
    <property type="term" value="P:DNA recombination"/>
    <property type="evidence" value="ECO:0007669"/>
    <property type="project" value="UniProtKB-KW"/>
</dbReference>
<evidence type="ECO:0000313" key="9">
    <source>
        <dbReference type="Proteomes" id="UP000004690"/>
    </source>
</evidence>
<dbReference type="Pfam" id="PF13102">
    <property type="entry name" value="Phage_int_SAM_5"/>
    <property type="match status" value="1"/>
</dbReference>
<sequence length="401" mass="46949">MASIRAILWKKKKADKEHPIVIRITKNRRSTYLYTGQYVAPKFWDEGNRLVKSSHPNATRLNQLILKKLSEANGQLLESEAKDDYESISTIKKKIVEKKKADFFLVAERYLDNLLKSEKYRQYKTQKNRIQKFKNFVGKQELAFREITVFLLRKFETYLLHQDKKAPRTVVNYLMVIRTVYNRAISDSLASKDSYPFGKGKIQIKFPQSEKIGLSIEEVRLLENAPNLTPPQKHAVNLWLFSFYFAGIRVGDLLLLKWSDFKDDRLYYRMSKNQKHDSLKVPEKAKAILEFYRQFSNKNNLVFPDLGEIDLNDKKSLLSRTQSVNRNVNRKLQRVADKLNINKKLSMHIARHTFGNISGDKIPIQMLQKLYRHSSVTTTINYQANFMKKEADAALDKVVDF</sequence>
<protein>
    <submittedName>
        <fullName evidence="8">Site-specific recombinase XerD</fullName>
    </submittedName>
</protein>
<evidence type="ECO:0000256" key="5">
    <source>
        <dbReference type="PROSITE-ProRule" id="PRU01248"/>
    </source>
</evidence>
<dbReference type="InterPro" id="IPR035386">
    <property type="entry name" value="Arm-DNA-bind_5"/>
</dbReference>
<evidence type="ECO:0000259" key="6">
    <source>
        <dbReference type="PROSITE" id="PS51898"/>
    </source>
</evidence>
<feature type="domain" description="Core-binding (CB)" evidence="7">
    <location>
        <begin position="101"/>
        <end position="185"/>
    </location>
</feature>
<organism evidence="8 9">
    <name type="scientific">Galbibacter orientalis DSM 19592</name>
    <dbReference type="NCBI Taxonomy" id="926559"/>
    <lineage>
        <taxon>Bacteria</taxon>
        <taxon>Pseudomonadati</taxon>
        <taxon>Bacteroidota</taxon>
        <taxon>Flavobacteriia</taxon>
        <taxon>Flavobacteriales</taxon>
        <taxon>Flavobacteriaceae</taxon>
        <taxon>Galbibacter</taxon>
    </lineage>
</organism>
<evidence type="ECO:0000259" key="7">
    <source>
        <dbReference type="PROSITE" id="PS51900"/>
    </source>
</evidence>
<evidence type="ECO:0000256" key="2">
    <source>
        <dbReference type="ARBA" id="ARBA00022908"/>
    </source>
</evidence>
<dbReference type="eggNOG" id="COG4974">
    <property type="taxonomic scope" value="Bacteria"/>
</dbReference>
<dbReference type="InterPro" id="IPR025269">
    <property type="entry name" value="SAM-like_dom"/>
</dbReference>
<dbReference type="OrthoDB" id="1068680at2"/>
<dbReference type="Gene3D" id="1.10.443.10">
    <property type="entry name" value="Intergrase catalytic core"/>
    <property type="match status" value="1"/>
</dbReference>
<dbReference type="InterPro" id="IPR044068">
    <property type="entry name" value="CB"/>
</dbReference>
<dbReference type="InterPro" id="IPR013762">
    <property type="entry name" value="Integrase-like_cat_sf"/>
</dbReference>
<dbReference type="Pfam" id="PF17293">
    <property type="entry name" value="Arm-DNA-bind_5"/>
    <property type="match status" value="1"/>
</dbReference>
<evidence type="ECO:0000256" key="1">
    <source>
        <dbReference type="ARBA" id="ARBA00008857"/>
    </source>
</evidence>
<dbReference type="PANTHER" id="PTHR30349:SF64">
    <property type="entry name" value="PROPHAGE INTEGRASE INTD-RELATED"/>
    <property type="match status" value="1"/>
</dbReference>
<dbReference type="GO" id="GO:0003677">
    <property type="term" value="F:DNA binding"/>
    <property type="evidence" value="ECO:0007669"/>
    <property type="project" value="UniProtKB-UniRule"/>
</dbReference>
<dbReference type="AlphaFoldDB" id="I3C1Y9"/>
<dbReference type="PROSITE" id="PS51900">
    <property type="entry name" value="CB"/>
    <property type="match status" value="1"/>
</dbReference>
<accession>I3C1Y9</accession>
<dbReference type="PROSITE" id="PS51898">
    <property type="entry name" value="TYR_RECOMBINASE"/>
    <property type="match status" value="1"/>
</dbReference>
<evidence type="ECO:0000313" key="8">
    <source>
        <dbReference type="EMBL" id="EIJ37632.1"/>
    </source>
</evidence>
<feature type="domain" description="Tyr recombinase" evidence="6">
    <location>
        <begin position="209"/>
        <end position="396"/>
    </location>
</feature>
<dbReference type="Pfam" id="PF00589">
    <property type="entry name" value="Phage_integrase"/>
    <property type="match status" value="1"/>
</dbReference>
<keyword evidence="4" id="KW-0233">DNA recombination</keyword>
<dbReference type="InterPro" id="IPR050090">
    <property type="entry name" value="Tyrosine_recombinase_XerCD"/>
</dbReference>
<dbReference type="Proteomes" id="UP000004690">
    <property type="component" value="Unassembled WGS sequence"/>
</dbReference>
<dbReference type="STRING" id="926559.JoomaDRAFT_0593"/>
<comment type="similarity">
    <text evidence="1">Belongs to the 'phage' integrase family.</text>
</comment>
<gene>
    <name evidence="8" type="ORF">JoomaDRAFT_0593</name>
</gene>
<dbReference type="SUPFAM" id="SSF56349">
    <property type="entry name" value="DNA breaking-rejoining enzymes"/>
    <property type="match status" value="1"/>
</dbReference>
<keyword evidence="9" id="KW-1185">Reference proteome</keyword>